<dbReference type="InterPro" id="IPR021505">
    <property type="entry name" value="Phage_B3_Orf6"/>
</dbReference>
<dbReference type="Proteomes" id="UP000185999">
    <property type="component" value="Unassembled WGS sequence"/>
</dbReference>
<proteinExistence type="predicted"/>
<dbReference type="Pfam" id="PF11363">
    <property type="entry name" value="DUF3164"/>
    <property type="match status" value="1"/>
</dbReference>
<evidence type="ECO:0008006" key="3">
    <source>
        <dbReference type="Google" id="ProtNLM"/>
    </source>
</evidence>
<sequence>MNQQHNQTMSQQLSIPVGYLKDNLGRLVPVETIDPIDIERNDMVQDLVTKAKELQRAMLQFKVDSMGDIAALVELSAERYDIRIGGKKGNVTLTTFDGRFKIQRAISEYIVFDERLIAAKELIDQCIHRWAQGAGVEIRALVEQAFQVDREGKISTGRVLALRRIKIDDKQWQNAMEAIADSIQVAGSKTYLRLYERRGDSDQFEPISLDLASL</sequence>
<accession>A0A1N7MQ62</accession>
<keyword evidence="2" id="KW-1185">Reference proteome</keyword>
<dbReference type="AlphaFoldDB" id="A0A1N7MQ62"/>
<reference evidence="2" key="1">
    <citation type="submission" date="2017-01" db="EMBL/GenBank/DDBJ databases">
        <authorList>
            <person name="Varghese N."/>
            <person name="Submissions S."/>
        </authorList>
    </citation>
    <scope>NUCLEOTIDE SEQUENCE [LARGE SCALE GENOMIC DNA]</scope>
    <source>
        <strain evidence="2">DSM 22306</strain>
    </source>
</reference>
<dbReference type="EMBL" id="FTOE01000006">
    <property type="protein sequence ID" value="SIS88273.1"/>
    <property type="molecule type" value="Genomic_DNA"/>
</dbReference>
<name>A0A1N7MQ62_9GAMM</name>
<dbReference type="RefSeq" id="WP_238377065.1">
    <property type="nucleotide sequence ID" value="NZ_FTOE01000006.1"/>
</dbReference>
<organism evidence="1 2">
    <name type="scientific">Neptunomonas antarctica</name>
    <dbReference type="NCBI Taxonomy" id="619304"/>
    <lineage>
        <taxon>Bacteria</taxon>
        <taxon>Pseudomonadati</taxon>
        <taxon>Pseudomonadota</taxon>
        <taxon>Gammaproteobacteria</taxon>
        <taxon>Oceanospirillales</taxon>
        <taxon>Oceanospirillaceae</taxon>
        <taxon>Neptunomonas</taxon>
    </lineage>
</organism>
<evidence type="ECO:0000313" key="2">
    <source>
        <dbReference type="Proteomes" id="UP000185999"/>
    </source>
</evidence>
<dbReference type="STRING" id="619304.SAMN05421760_106264"/>
<evidence type="ECO:0000313" key="1">
    <source>
        <dbReference type="EMBL" id="SIS88273.1"/>
    </source>
</evidence>
<gene>
    <name evidence="1" type="ORF">SAMN05421760_106264</name>
</gene>
<protein>
    <recommendedName>
        <fullName evidence="3">Sulfate transporter</fullName>
    </recommendedName>
</protein>